<keyword evidence="1" id="KW-0418">Kinase</keyword>
<reference evidence="3 4" key="1">
    <citation type="submission" date="2024-10" db="EMBL/GenBank/DDBJ databases">
        <title>The Natural Products Discovery Center: Release of the First 8490 Sequenced Strains for Exploring Actinobacteria Biosynthetic Diversity.</title>
        <authorList>
            <person name="Kalkreuter E."/>
            <person name="Kautsar S.A."/>
            <person name="Yang D."/>
            <person name="Bader C.D."/>
            <person name="Teijaro C.N."/>
            <person name="Fluegel L."/>
            <person name="Davis C.M."/>
            <person name="Simpson J.R."/>
            <person name="Lauterbach L."/>
            <person name="Steele A.D."/>
            <person name="Gui C."/>
            <person name="Meng S."/>
            <person name="Li G."/>
            <person name="Viehrig K."/>
            <person name="Ye F."/>
            <person name="Su P."/>
            <person name="Kiefer A.F."/>
            <person name="Nichols A."/>
            <person name="Cepeda A.J."/>
            <person name="Yan W."/>
            <person name="Fan B."/>
            <person name="Jiang Y."/>
            <person name="Adhikari A."/>
            <person name="Zheng C.-J."/>
            <person name="Schuster L."/>
            <person name="Cowan T.M."/>
            <person name="Smanski M.J."/>
            <person name="Chevrette M.G."/>
            <person name="De Carvalho L.P.S."/>
            <person name="Shen B."/>
        </authorList>
    </citation>
    <scope>NUCLEOTIDE SEQUENCE [LARGE SCALE GENOMIC DNA]</scope>
    <source>
        <strain evidence="3 4">NPDC049639</strain>
    </source>
</reference>
<dbReference type="PANTHER" id="PTHR35526:SF3">
    <property type="entry name" value="ANTI-SIGMA-F FACTOR RSBW"/>
    <property type="match status" value="1"/>
</dbReference>
<keyword evidence="3" id="KW-0547">Nucleotide-binding</keyword>
<dbReference type="Pfam" id="PF13581">
    <property type="entry name" value="HATPase_c_2"/>
    <property type="match status" value="1"/>
</dbReference>
<organism evidence="3 4">
    <name type="scientific">Spongisporangium articulatum</name>
    <dbReference type="NCBI Taxonomy" id="3362603"/>
    <lineage>
        <taxon>Bacteria</taxon>
        <taxon>Bacillati</taxon>
        <taxon>Actinomycetota</taxon>
        <taxon>Actinomycetes</taxon>
        <taxon>Kineosporiales</taxon>
        <taxon>Kineosporiaceae</taxon>
        <taxon>Spongisporangium</taxon>
    </lineage>
</organism>
<evidence type="ECO:0000259" key="2">
    <source>
        <dbReference type="Pfam" id="PF13581"/>
    </source>
</evidence>
<gene>
    <name evidence="3" type="ORF">ACIB24_11100</name>
</gene>
<proteinExistence type="predicted"/>
<sequence length="133" mass="13920">MEWSLGPGDAGSARTIRHLITQALRDAAVPGSDLDSAELVVGELLSNVVVHTSGPARVCLSWDGRYPQLEVVDHGPGTEDLPWVLPQDPLATGGRGLYLVAQLARGVSVEARPTGGATITVTLDVPRADPHAL</sequence>
<dbReference type="SUPFAM" id="SSF55874">
    <property type="entry name" value="ATPase domain of HSP90 chaperone/DNA topoisomerase II/histidine kinase"/>
    <property type="match status" value="1"/>
</dbReference>
<dbReference type="EMBL" id="JBITLV010000003">
    <property type="protein sequence ID" value="MFI7587610.1"/>
    <property type="molecule type" value="Genomic_DNA"/>
</dbReference>
<keyword evidence="1" id="KW-0723">Serine/threonine-protein kinase</keyword>
<evidence type="ECO:0000256" key="1">
    <source>
        <dbReference type="ARBA" id="ARBA00022527"/>
    </source>
</evidence>
<accession>A0ABW8AML1</accession>
<dbReference type="InterPro" id="IPR003594">
    <property type="entry name" value="HATPase_dom"/>
</dbReference>
<dbReference type="Gene3D" id="3.30.565.10">
    <property type="entry name" value="Histidine kinase-like ATPase, C-terminal domain"/>
    <property type="match status" value="1"/>
</dbReference>
<comment type="caution">
    <text evidence="3">The sequence shown here is derived from an EMBL/GenBank/DDBJ whole genome shotgun (WGS) entry which is preliminary data.</text>
</comment>
<dbReference type="GO" id="GO:0005524">
    <property type="term" value="F:ATP binding"/>
    <property type="evidence" value="ECO:0007669"/>
    <property type="project" value="UniProtKB-KW"/>
</dbReference>
<dbReference type="CDD" id="cd16936">
    <property type="entry name" value="HATPase_RsbW-like"/>
    <property type="match status" value="1"/>
</dbReference>
<protein>
    <submittedName>
        <fullName evidence="3">ATP-binding protein</fullName>
    </submittedName>
</protein>
<dbReference type="InterPro" id="IPR050267">
    <property type="entry name" value="Anti-sigma-factor_SerPK"/>
</dbReference>
<evidence type="ECO:0000313" key="3">
    <source>
        <dbReference type="EMBL" id="MFI7587610.1"/>
    </source>
</evidence>
<keyword evidence="1" id="KW-0808">Transferase</keyword>
<name>A0ABW8AML1_9ACTN</name>
<dbReference type="RefSeq" id="WP_398279620.1">
    <property type="nucleotide sequence ID" value="NZ_JBITLV010000003.1"/>
</dbReference>
<dbReference type="PANTHER" id="PTHR35526">
    <property type="entry name" value="ANTI-SIGMA-F FACTOR RSBW-RELATED"/>
    <property type="match status" value="1"/>
</dbReference>
<feature type="domain" description="Histidine kinase/HSP90-like ATPase" evidence="2">
    <location>
        <begin position="9"/>
        <end position="120"/>
    </location>
</feature>
<evidence type="ECO:0000313" key="4">
    <source>
        <dbReference type="Proteomes" id="UP001612915"/>
    </source>
</evidence>
<dbReference type="InterPro" id="IPR036890">
    <property type="entry name" value="HATPase_C_sf"/>
</dbReference>
<keyword evidence="4" id="KW-1185">Reference proteome</keyword>
<dbReference type="Proteomes" id="UP001612915">
    <property type="component" value="Unassembled WGS sequence"/>
</dbReference>
<keyword evidence="3" id="KW-0067">ATP-binding</keyword>